<feature type="transmembrane region" description="Helical" evidence="1">
    <location>
        <begin position="57"/>
        <end position="77"/>
    </location>
</feature>
<dbReference type="Proteomes" id="UP000676511">
    <property type="component" value="Chromosome"/>
</dbReference>
<evidence type="ECO:0000313" key="3">
    <source>
        <dbReference type="EMBL" id="QUB39085.1"/>
    </source>
</evidence>
<dbReference type="RefSeq" id="WP_200772860.1">
    <property type="nucleotide sequence ID" value="NZ_CP072329.1"/>
</dbReference>
<dbReference type="Proteomes" id="UP001138780">
    <property type="component" value="Unassembled WGS sequence"/>
</dbReference>
<keyword evidence="1" id="KW-1133">Transmembrane helix</keyword>
<feature type="transmembrane region" description="Helical" evidence="1">
    <location>
        <begin position="32"/>
        <end position="50"/>
    </location>
</feature>
<protein>
    <submittedName>
        <fullName evidence="2">Uncharacterized protein</fullName>
    </submittedName>
</protein>
<sequence>MKKTEKLSRWLLILLVFEVLLFLYCLFFAREILIEEGLFLVLGLFTIIVLTDLLLTWVILLSFAFGIVSLVAGVVYIPFNQALLLLFSFPVLLGILSQIRYHLFKEIAKVQDQEPDAYVDYRNRIAAYSSQSNDRIQALLIHWSHEELFFQMQPREYNRTLNQIHYLLSNHIKQNGSLYYVSDGNFLLFDSTSQTNLKDEYETVVKPQLESLVFRGEDGVQAIQFQSGFLAVDPTNRTKYYRYKEMMSYLKRQLETDIIVEY</sequence>
<evidence type="ECO:0000313" key="2">
    <source>
        <dbReference type="EMBL" id="MBK4779861.1"/>
    </source>
</evidence>
<evidence type="ECO:0000256" key="1">
    <source>
        <dbReference type="SAM" id="Phobius"/>
    </source>
</evidence>
<name>A0A9X0WN97_9STRE</name>
<evidence type="ECO:0000313" key="4">
    <source>
        <dbReference type="Proteomes" id="UP000676511"/>
    </source>
</evidence>
<reference evidence="3 4" key="2">
    <citation type="submission" date="2021-03" db="EMBL/GenBank/DDBJ databases">
        <title>Human Oral Microbial Genomes.</title>
        <authorList>
            <person name="Johnston C.D."/>
            <person name="Chen T."/>
            <person name="Dewhirst F.E."/>
        </authorList>
    </citation>
    <scope>NUCLEOTIDE SEQUENCE [LARGE SCALE GENOMIC DNA]</scope>
    <source>
        <strain evidence="3 4">CCUG 66490</strain>
    </source>
</reference>
<dbReference type="EMBL" id="MRXX01000008">
    <property type="protein sequence ID" value="MBK4779861.1"/>
    <property type="molecule type" value="Genomic_DNA"/>
</dbReference>
<keyword evidence="1" id="KW-0472">Membrane</keyword>
<proteinExistence type="predicted"/>
<dbReference type="AlphaFoldDB" id="A0A9X0WN97"/>
<dbReference type="EMBL" id="CP072329">
    <property type="protein sequence ID" value="QUB39085.1"/>
    <property type="molecule type" value="Genomic_DNA"/>
</dbReference>
<reference evidence="2" key="1">
    <citation type="submission" date="2016-12" db="EMBL/GenBank/DDBJ databases">
        <title>Draft genome of Streptococcus lactarius CCUG 66490T type strain.</title>
        <authorList>
            <person name="Salva-Serra F."/>
            <person name="Engstrom-Jakobsson H."/>
            <person name="Thorell K."/>
            <person name="Gomila M."/>
            <person name="Gonzales-Siles L."/>
            <person name="Busquets A."/>
            <person name="Jaen-Luchoro D."/>
            <person name="Karlsson R."/>
            <person name="Kristiansson E."/>
            <person name="Moore E."/>
        </authorList>
    </citation>
    <scope>NUCLEOTIDE SEQUENCE</scope>
    <source>
        <strain evidence="2">CCUG 66490</strain>
    </source>
</reference>
<keyword evidence="4" id="KW-1185">Reference proteome</keyword>
<accession>A0A9X0WN97</accession>
<organism evidence="2 5">
    <name type="scientific">Streptococcus lactarius</name>
    <dbReference type="NCBI Taxonomy" id="684066"/>
    <lineage>
        <taxon>Bacteria</taxon>
        <taxon>Bacillati</taxon>
        <taxon>Bacillota</taxon>
        <taxon>Bacilli</taxon>
        <taxon>Lactobacillales</taxon>
        <taxon>Streptococcaceae</taxon>
        <taxon>Streptococcus</taxon>
    </lineage>
</organism>
<feature type="transmembrane region" description="Helical" evidence="1">
    <location>
        <begin position="7"/>
        <end position="26"/>
    </location>
</feature>
<keyword evidence="1" id="KW-0812">Transmembrane</keyword>
<evidence type="ECO:0000313" key="5">
    <source>
        <dbReference type="Proteomes" id="UP001138780"/>
    </source>
</evidence>
<gene>
    <name evidence="2" type="ORF">BTU61_06600</name>
    <name evidence="3" type="ORF">J4854_01110</name>
</gene>